<gene>
    <name evidence="3" type="ORF">SNE40_014971</name>
</gene>
<comment type="caution">
    <text evidence="3">The sequence shown here is derived from an EMBL/GenBank/DDBJ whole genome shotgun (WGS) entry which is preliminary data.</text>
</comment>
<dbReference type="SMART" id="SM00100">
    <property type="entry name" value="cNMP"/>
    <property type="match status" value="1"/>
</dbReference>
<dbReference type="PANTHER" id="PTHR23011">
    <property type="entry name" value="CYCLIC NUCLEOTIDE-BINDING DOMAIN CONTAINING PROTEIN"/>
    <property type="match status" value="1"/>
</dbReference>
<proteinExistence type="predicted"/>
<feature type="region of interest" description="Disordered" evidence="1">
    <location>
        <begin position="166"/>
        <end position="186"/>
    </location>
</feature>
<sequence length="792" mass="90633">MVQRKSVYEMPKGRCGGVKSARTKRKRMMAALRKDLMNRRQLNSLNISLKHQYSASLPVLTTERLNAANLDTRRSFQKTRSSRNTSVMSTSSGTDETCLSPNDLRKMKMLQTLLKMGTDLPKKKTITKEEFAQSDEKKVLKYLANSSRRGSLTARTLVSFQRKTSFDNDSSADESSSESLLPPIPPEKKKFASKARALSWLHSKRSQDFISPEPVKVSRRRKKKQNGSKRFRRLAKFLVVFFRSWKIHATKVHQVLGYIDSLQLMSDKPPKQDLLFDITEYKGTKEASLSQEAKRILRKRSTERTPAELRYVQVALGNYKSVASYPSRMRKLIAEKGWYEEFESKRVIVREGHVPMGFYFILSGSALVSEMDEDRQMAQTILVLTRGDSFGELAIVNRSRRQATVISKEPLELLVLSNNDFIEIFMVGGMADSNEPFLRSIPCLKGWPIERLSDDGDGSKNVMFSYFKRGTVLVKDSLKSDWVFIIKSGSCDVMKKLETVDITKTVKIKENKDWKVKLKDELKSEKTTGISHEEKIRVAFDDKIIQLQQINQRIRNTLLPVIEDEQNEQISLQELTDTTPSRPVLISQGSSRHTDKSITREASGKLSNIENLLQRRPYMSSSNSSHPSTVEVRGSVFESKNGVHQDTSVCEESNPPSRELCNSCTSHSKRVETPPNVPTFVSIQNLVKGGVFGIQDLFFEDQPQFILVSRGVECIMISKKFYMQHASHAFLTKLREKVYPYPSEADLQSKLEHKYQWQQHKKEEIYEVIKCIKLKKRGPANSRYILPKIATY</sequence>
<keyword evidence="4" id="KW-1185">Reference proteome</keyword>
<evidence type="ECO:0000259" key="2">
    <source>
        <dbReference type="PROSITE" id="PS50042"/>
    </source>
</evidence>
<dbReference type="InterPro" id="IPR018488">
    <property type="entry name" value="cNMP-bd_CS"/>
</dbReference>
<feature type="compositionally biased region" description="Polar residues" evidence="1">
    <location>
        <begin position="575"/>
        <end position="591"/>
    </location>
</feature>
<dbReference type="Proteomes" id="UP001347796">
    <property type="component" value="Unassembled WGS sequence"/>
</dbReference>
<evidence type="ECO:0000256" key="1">
    <source>
        <dbReference type="SAM" id="MobiDB-lite"/>
    </source>
</evidence>
<dbReference type="PANTHER" id="PTHR23011:SF28">
    <property type="entry name" value="CYCLIC NUCLEOTIDE-BINDING DOMAIN CONTAINING PROTEIN"/>
    <property type="match status" value="1"/>
</dbReference>
<dbReference type="Pfam" id="PF00027">
    <property type="entry name" value="cNMP_binding"/>
    <property type="match status" value="1"/>
</dbReference>
<dbReference type="PROSITE" id="PS00889">
    <property type="entry name" value="CNMP_BINDING_2"/>
    <property type="match status" value="1"/>
</dbReference>
<feature type="region of interest" description="Disordered" evidence="1">
    <location>
        <begin position="575"/>
        <end position="610"/>
    </location>
</feature>
<dbReference type="Gene3D" id="2.60.120.10">
    <property type="entry name" value="Jelly Rolls"/>
    <property type="match status" value="2"/>
</dbReference>
<feature type="compositionally biased region" description="Basic and acidic residues" evidence="1">
    <location>
        <begin position="592"/>
        <end position="603"/>
    </location>
</feature>
<feature type="compositionally biased region" description="Low complexity" evidence="1">
    <location>
        <begin position="82"/>
        <end position="92"/>
    </location>
</feature>
<feature type="domain" description="Cyclic nucleotide-binding" evidence="2">
    <location>
        <begin position="342"/>
        <end position="426"/>
    </location>
</feature>
<accession>A0AAN8PIA5</accession>
<name>A0AAN8PIA5_PATCE</name>
<feature type="region of interest" description="Disordered" evidence="1">
    <location>
        <begin position="74"/>
        <end position="100"/>
    </location>
</feature>
<dbReference type="SUPFAM" id="SSF51206">
    <property type="entry name" value="cAMP-binding domain-like"/>
    <property type="match status" value="2"/>
</dbReference>
<reference evidence="3 4" key="1">
    <citation type="submission" date="2024-01" db="EMBL/GenBank/DDBJ databases">
        <title>The genome of the rayed Mediterranean limpet Patella caerulea (Linnaeus, 1758).</title>
        <authorList>
            <person name="Anh-Thu Weber A."/>
            <person name="Halstead-Nussloch G."/>
        </authorList>
    </citation>
    <scope>NUCLEOTIDE SEQUENCE [LARGE SCALE GENOMIC DNA]</scope>
    <source>
        <strain evidence="3">AATW-2023a</strain>
        <tissue evidence="3">Whole specimen</tissue>
    </source>
</reference>
<evidence type="ECO:0000313" key="3">
    <source>
        <dbReference type="EMBL" id="KAK6176729.1"/>
    </source>
</evidence>
<dbReference type="EMBL" id="JAZGQO010000010">
    <property type="protein sequence ID" value="KAK6176729.1"/>
    <property type="molecule type" value="Genomic_DNA"/>
</dbReference>
<protein>
    <recommendedName>
        <fullName evidence="2">Cyclic nucleotide-binding domain-containing protein</fullName>
    </recommendedName>
</protein>
<dbReference type="AlphaFoldDB" id="A0AAN8PIA5"/>
<dbReference type="InterPro" id="IPR014710">
    <property type="entry name" value="RmlC-like_jellyroll"/>
</dbReference>
<organism evidence="3 4">
    <name type="scientific">Patella caerulea</name>
    <name type="common">Rayed Mediterranean limpet</name>
    <dbReference type="NCBI Taxonomy" id="87958"/>
    <lineage>
        <taxon>Eukaryota</taxon>
        <taxon>Metazoa</taxon>
        <taxon>Spiralia</taxon>
        <taxon>Lophotrochozoa</taxon>
        <taxon>Mollusca</taxon>
        <taxon>Gastropoda</taxon>
        <taxon>Patellogastropoda</taxon>
        <taxon>Patelloidea</taxon>
        <taxon>Patellidae</taxon>
        <taxon>Patella</taxon>
    </lineage>
</organism>
<dbReference type="InterPro" id="IPR000595">
    <property type="entry name" value="cNMP-bd_dom"/>
</dbReference>
<dbReference type="PROSITE" id="PS50042">
    <property type="entry name" value="CNMP_BINDING_3"/>
    <property type="match status" value="1"/>
</dbReference>
<dbReference type="InterPro" id="IPR018490">
    <property type="entry name" value="cNMP-bd_dom_sf"/>
</dbReference>
<evidence type="ECO:0000313" key="4">
    <source>
        <dbReference type="Proteomes" id="UP001347796"/>
    </source>
</evidence>
<dbReference type="CDD" id="cd00038">
    <property type="entry name" value="CAP_ED"/>
    <property type="match status" value="1"/>
</dbReference>